<reference evidence="2 3" key="2">
    <citation type="journal article" date="2021" name="Int. J. Syst. Evol. Microbiol.">
        <title>Isolation and Polyphasic Characterization of Desulfuromonas versatilis sp. Nov., an Electrogenic Bacteria Capable of Versatile Metabolism Isolated from a Graphene Oxide-Reducing Enrichment Culture.</title>
        <authorList>
            <person name="Xie L."/>
            <person name="Yoshida N."/>
            <person name="Ishii S."/>
            <person name="Meng L."/>
        </authorList>
    </citation>
    <scope>NUCLEOTIDE SEQUENCE [LARGE SCALE GENOMIC DNA]</scope>
    <source>
        <strain evidence="2 3">NIT-T3</strain>
    </source>
</reference>
<evidence type="ECO:0000313" key="3">
    <source>
        <dbReference type="Proteomes" id="UP001319827"/>
    </source>
</evidence>
<sequence length="59" mass="6558">MFRGGGRVGHSGFQESADPRRRLTILGKLTNNSRLFRRFSDNCREFLAAPGPVVAPGQR</sequence>
<dbReference type="EMBL" id="AP024355">
    <property type="protein sequence ID" value="BCR04500.1"/>
    <property type="molecule type" value="Genomic_DNA"/>
</dbReference>
<feature type="region of interest" description="Disordered" evidence="1">
    <location>
        <begin position="1"/>
        <end position="21"/>
    </location>
</feature>
<proteinExistence type="predicted"/>
<evidence type="ECO:0000313" key="2">
    <source>
        <dbReference type="EMBL" id="BCR04500.1"/>
    </source>
</evidence>
<reference evidence="2 3" key="1">
    <citation type="journal article" date="2016" name="C (Basel)">
        <title>Selective Growth of and Electricity Production by Marine Exoelectrogenic Bacteria in Self-Aggregated Hydrogel of Microbially Reduced Graphene Oxide.</title>
        <authorList>
            <person name="Yoshida N."/>
            <person name="Goto Y."/>
            <person name="Miyata Y."/>
        </authorList>
    </citation>
    <scope>NUCLEOTIDE SEQUENCE [LARGE SCALE GENOMIC DNA]</scope>
    <source>
        <strain evidence="2 3">NIT-T3</strain>
    </source>
</reference>
<accession>A0ABN6DWR6</accession>
<evidence type="ECO:0000256" key="1">
    <source>
        <dbReference type="SAM" id="MobiDB-lite"/>
    </source>
</evidence>
<dbReference type="Proteomes" id="UP001319827">
    <property type="component" value="Chromosome"/>
</dbReference>
<name>A0ABN6DWR6_9BACT</name>
<keyword evidence="3" id="KW-1185">Reference proteome</keyword>
<organism evidence="2 3">
    <name type="scientific">Desulfuromonas versatilis</name>
    <dbReference type="NCBI Taxonomy" id="2802975"/>
    <lineage>
        <taxon>Bacteria</taxon>
        <taxon>Pseudomonadati</taxon>
        <taxon>Thermodesulfobacteriota</taxon>
        <taxon>Desulfuromonadia</taxon>
        <taxon>Desulfuromonadales</taxon>
        <taxon>Desulfuromonadaceae</taxon>
        <taxon>Desulfuromonas</taxon>
    </lineage>
</organism>
<protein>
    <submittedName>
        <fullName evidence="2">Uncharacterized protein</fullName>
    </submittedName>
</protein>
<gene>
    <name evidence="2" type="ORF">DESUT3_15690</name>
</gene>